<reference evidence="2" key="1">
    <citation type="submission" date="2018-05" db="EMBL/GenBank/DDBJ databases">
        <authorList>
            <person name="Lanie J.A."/>
            <person name="Ng W.-L."/>
            <person name="Kazmierczak K.M."/>
            <person name="Andrzejewski T.M."/>
            <person name="Davidsen T.M."/>
            <person name="Wayne K.J."/>
            <person name="Tettelin H."/>
            <person name="Glass J.I."/>
            <person name="Rusch D."/>
            <person name="Podicherti R."/>
            <person name="Tsui H.-C.T."/>
            <person name="Winkler M.E."/>
        </authorList>
    </citation>
    <scope>NUCLEOTIDE SEQUENCE</scope>
</reference>
<name>A0A382AID0_9ZZZZ</name>
<dbReference type="EMBL" id="UINC01025347">
    <property type="protein sequence ID" value="SVB00757.1"/>
    <property type="molecule type" value="Genomic_DNA"/>
</dbReference>
<feature type="domain" description="PPC" evidence="1">
    <location>
        <begin position="1"/>
        <end position="120"/>
    </location>
</feature>
<dbReference type="Pfam" id="PF03479">
    <property type="entry name" value="PCC"/>
    <property type="match status" value="1"/>
</dbReference>
<dbReference type="AlphaFoldDB" id="A0A382AID0"/>
<dbReference type="CDD" id="cd11378">
    <property type="entry name" value="DUF296"/>
    <property type="match status" value="1"/>
</dbReference>
<organism evidence="2">
    <name type="scientific">marine metagenome</name>
    <dbReference type="NCBI Taxonomy" id="408172"/>
    <lineage>
        <taxon>unclassified sequences</taxon>
        <taxon>metagenomes</taxon>
        <taxon>ecological metagenomes</taxon>
    </lineage>
</organism>
<dbReference type="Gene3D" id="3.30.1330.80">
    <property type="entry name" value="Hypothetical protein, similar to alpha- acetolactate decarboxylase, domain 2"/>
    <property type="match status" value="1"/>
</dbReference>
<protein>
    <recommendedName>
        <fullName evidence="1">PPC domain-containing protein</fullName>
    </recommendedName>
</protein>
<dbReference type="SUPFAM" id="SSF117856">
    <property type="entry name" value="AF0104/ALDC/Ptd012-like"/>
    <property type="match status" value="1"/>
</dbReference>
<sequence length="122" mass="13799">MENLTSICKKNDIFNGQISGIGAVKEIEIGAYDLSSKIYLRKIYTEIHELISFQGNVTLKDGNPFIHAHITISDHDLLTRGGHLFEMKVAVVGEFIIRKIDSNAYREFNDDIGLAVWCLEEK</sequence>
<accession>A0A382AID0</accession>
<dbReference type="PANTHER" id="PTHR34988">
    <property type="entry name" value="PROTEIN, PUTATIVE-RELATED"/>
    <property type="match status" value="1"/>
</dbReference>
<gene>
    <name evidence="2" type="ORF">METZ01_LOCUS153611</name>
</gene>
<evidence type="ECO:0000313" key="2">
    <source>
        <dbReference type="EMBL" id="SVB00757.1"/>
    </source>
</evidence>
<evidence type="ECO:0000259" key="1">
    <source>
        <dbReference type="PROSITE" id="PS51742"/>
    </source>
</evidence>
<dbReference type="PROSITE" id="PS51742">
    <property type="entry name" value="PPC"/>
    <property type="match status" value="1"/>
</dbReference>
<proteinExistence type="predicted"/>
<dbReference type="InterPro" id="IPR005175">
    <property type="entry name" value="PPC_dom"/>
</dbReference>
<dbReference type="PANTHER" id="PTHR34988:SF1">
    <property type="entry name" value="DNA-BINDING PROTEIN"/>
    <property type="match status" value="1"/>
</dbReference>